<keyword evidence="3" id="KW-0378">Hydrolase</keyword>
<keyword evidence="2" id="KW-0645">Protease</keyword>
<dbReference type="InterPro" id="IPR038765">
    <property type="entry name" value="Papain-like_cys_pep_sf"/>
</dbReference>
<feature type="domain" description="NlpC/P60" evidence="6">
    <location>
        <begin position="213"/>
        <end position="327"/>
    </location>
</feature>
<evidence type="ECO:0000256" key="1">
    <source>
        <dbReference type="ARBA" id="ARBA00007074"/>
    </source>
</evidence>
<keyword evidence="4" id="KW-0788">Thiol protease</keyword>
<evidence type="ECO:0000313" key="8">
    <source>
        <dbReference type="Proteomes" id="UP000611554"/>
    </source>
</evidence>
<dbReference type="PROSITE" id="PS51935">
    <property type="entry name" value="NLPC_P60"/>
    <property type="match status" value="1"/>
</dbReference>
<dbReference type="PANTHER" id="PTHR47359">
    <property type="entry name" value="PEPTIDOGLYCAN DL-ENDOPEPTIDASE CWLO"/>
    <property type="match status" value="1"/>
</dbReference>
<proteinExistence type="inferred from homology"/>
<feature type="coiled-coil region" evidence="5">
    <location>
        <begin position="39"/>
        <end position="94"/>
    </location>
</feature>
<dbReference type="Gene3D" id="3.90.1720.10">
    <property type="entry name" value="endopeptidase domain like (from Nostoc punctiforme)"/>
    <property type="match status" value="1"/>
</dbReference>
<evidence type="ECO:0000256" key="5">
    <source>
        <dbReference type="SAM" id="Coils"/>
    </source>
</evidence>
<name>A0ABQ2QGV1_9ACTN</name>
<dbReference type="Gene3D" id="6.10.250.3150">
    <property type="match status" value="1"/>
</dbReference>
<dbReference type="InterPro" id="IPR000064">
    <property type="entry name" value="NLP_P60_dom"/>
</dbReference>
<comment type="similarity">
    <text evidence="1">Belongs to the peptidase C40 family.</text>
</comment>
<protein>
    <recommendedName>
        <fullName evidence="6">NlpC/P60 domain-containing protein</fullName>
    </recommendedName>
</protein>
<keyword evidence="5" id="KW-0175">Coiled coil</keyword>
<comment type="caution">
    <text evidence="7">The sequence shown here is derived from an EMBL/GenBank/DDBJ whole genome shotgun (WGS) entry which is preliminary data.</text>
</comment>
<evidence type="ECO:0000313" key="7">
    <source>
        <dbReference type="EMBL" id="GGP78013.1"/>
    </source>
</evidence>
<reference evidence="8" key="1">
    <citation type="journal article" date="2019" name="Int. J. Syst. Evol. Microbiol.">
        <title>The Global Catalogue of Microorganisms (GCM) 10K type strain sequencing project: providing services to taxonomists for standard genome sequencing and annotation.</title>
        <authorList>
            <consortium name="The Broad Institute Genomics Platform"/>
            <consortium name="The Broad Institute Genome Sequencing Center for Infectious Disease"/>
            <person name="Wu L."/>
            <person name="Ma J."/>
        </authorList>
    </citation>
    <scope>NUCLEOTIDE SEQUENCE [LARGE SCALE GENOMIC DNA]</scope>
    <source>
        <strain evidence="8">JCM 3115</strain>
    </source>
</reference>
<gene>
    <name evidence="7" type="ORF">GCM10010140_02710</name>
</gene>
<dbReference type="EMBL" id="BMQJ01000001">
    <property type="protein sequence ID" value="GGP78013.1"/>
    <property type="molecule type" value="Genomic_DNA"/>
</dbReference>
<evidence type="ECO:0000256" key="4">
    <source>
        <dbReference type="ARBA" id="ARBA00022807"/>
    </source>
</evidence>
<feature type="coiled-coil region" evidence="5">
    <location>
        <begin position="151"/>
        <end position="182"/>
    </location>
</feature>
<dbReference type="Pfam" id="PF00877">
    <property type="entry name" value="NLPC_P60"/>
    <property type="match status" value="1"/>
</dbReference>
<dbReference type="InterPro" id="IPR051794">
    <property type="entry name" value="PG_Endopeptidase_C40"/>
</dbReference>
<evidence type="ECO:0000256" key="3">
    <source>
        <dbReference type="ARBA" id="ARBA00022801"/>
    </source>
</evidence>
<accession>A0ABQ2QGV1</accession>
<dbReference type="Proteomes" id="UP000611554">
    <property type="component" value="Unassembled WGS sequence"/>
</dbReference>
<dbReference type="SUPFAM" id="SSF54001">
    <property type="entry name" value="Cysteine proteinases"/>
    <property type="match status" value="1"/>
</dbReference>
<keyword evidence="8" id="KW-1185">Reference proteome</keyword>
<evidence type="ECO:0000259" key="6">
    <source>
        <dbReference type="PROSITE" id="PS51935"/>
    </source>
</evidence>
<sequence length="327" mass="34873">MAVAGKPVWFGRVPVAAGLALALFLVPMGGAAADPRPTLAEAKRKLAKLNDQADKIVEKYNQAGEKWKKARKKYKALDGDLARQTAKVADLRKELIMMAVSSYQYGSVTGWEGLINQGDPGALLSSMAAADQMAAARARYLNAFDEATKTLRDNRNQAKAALSEADKTRDELAGEKAKVEKMVRAQTKLLNELGTYQQGDPNSTGMKYNGPASGNARTALAFAYAQIGKPYRFGGTGPGGWDCSGLVQASWRSGGVSLPRTTWEQWSWGASRRVPVSSLQPGDLVFSHGLGHVGIYVGGGKMVHAPQTGDVVKISPLRSGLVGAVRP</sequence>
<evidence type="ECO:0000256" key="2">
    <source>
        <dbReference type="ARBA" id="ARBA00022670"/>
    </source>
</evidence>
<dbReference type="PANTHER" id="PTHR47359:SF3">
    <property type="entry name" value="NLP_P60 DOMAIN-CONTAINING PROTEIN-RELATED"/>
    <property type="match status" value="1"/>
</dbReference>
<organism evidence="7 8">
    <name type="scientific">Streptosporangium pseudovulgare</name>
    <dbReference type="NCBI Taxonomy" id="35765"/>
    <lineage>
        <taxon>Bacteria</taxon>
        <taxon>Bacillati</taxon>
        <taxon>Actinomycetota</taxon>
        <taxon>Actinomycetes</taxon>
        <taxon>Streptosporangiales</taxon>
        <taxon>Streptosporangiaceae</taxon>
        <taxon>Streptosporangium</taxon>
    </lineage>
</organism>